<reference evidence="1" key="1">
    <citation type="submission" date="2024-09" db="EMBL/GenBank/DDBJ databases">
        <title>Black Yeasts Isolated from many extreme environments.</title>
        <authorList>
            <person name="Coleine C."/>
            <person name="Stajich J.E."/>
            <person name="Selbmann L."/>
        </authorList>
    </citation>
    <scope>NUCLEOTIDE SEQUENCE</scope>
    <source>
        <strain evidence="1">CCFEE 5737</strain>
    </source>
</reference>
<dbReference type="EMBL" id="JAWDJW010011133">
    <property type="protein sequence ID" value="KAK3045014.1"/>
    <property type="molecule type" value="Genomic_DNA"/>
</dbReference>
<feature type="non-terminal residue" evidence="1">
    <location>
        <position position="404"/>
    </location>
</feature>
<sequence>MNRENINKLHDLIRPYILRRTKAQVLTFLPPMAQIIVPVSMSVLQKKLYVSILAKNPELLRSLFSINRELKPNERATLSNILMQLRKCLCHPFVYSSEIEERHQSTAILHRNLVEASSKLQLLELLLPKLQERGHRVLIFSQFLDMLDIVEDFLGGLGMEHERLDGTISSLEKQKRIDKFNAPGSPLFAFLLSTRAGGVGINLATADTVIILDPDFNPHQDIQALSRAHRIGQTKKVLCFQFMTRASAEEKIVQIGRKKMALDHVVVEQLDTEDMEDQDLESILRYGAAELFEEGSEENDIRYDSASVDKLLDRTQIENTKAGEDNSAESQFSFARIWANDQGALEEEMPTTGEERAPDPTVWDKILKDRERAAAAEAAAREQALGRGKRARGAVDYKGDERTE</sequence>
<protein>
    <submittedName>
        <fullName evidence="1">Uncharacterized protein</fullName>
    </submittedName>
</protein>
<comment type="caution">
    <text evidence="1">The sequence shown here is derived from an EMBL/GenBank/DDBJ whole genome shotgun (WGS) entry which is preliminary data.</text>
</comment>
<proteinExistence type="predicted"/>
<gene>
    <name evidence="1" type="ORF">LTS18_014780</name>
</gene>
<accession>A0ACC3CV35</accession>
<dbReference type="Proteomes" id="UP001186974">
    <property type="component" value="Unassembled WGS sequence"/>
</dbReference>
<evidence type="ECO:0000313" key="1">
    <source>
        <dbReference type="EMBL" id="KAK3045014.1"/>
    </source>
</evidence>
<name>A0ACC3CV35_9PEZI</name>
<evidence type="ECO:0000313" key="2">
    <source>
        <dbReference type="Proteomes" id="UP001186974"/>
    </source>
</evidence>
<organism evidence="1 2">
    <name type="scientific">Coniosporium uncinatum</name>
    <dbReference type="NCBI Taxonomy" id="93489"/>
    <lineage>
        <taxon>Eukaryota</taxon>
        <taxon>Fungi</taxon>
        <taxon>Dikarya</taxon>
        <taxon>Ascomycota</taxon>
        <taxon>Pezizomycotina</taxon>
        <taxon>Dothideomycetes</taxon>
        <taxon>Dothideomycetes incertae sedis</taxon>
        <taxon>Coniosporium</taxon>
    </lineage>
</organism>
<keyword evidence="2" id="KW-1185">Reference proteome</keyword>